<gene>
    <name evidence="1" type="ORF">B0H17DRAFT_958281</name>
</gene>
<sequence>EMHHLDLSVANWNTITLITGWLKSFQTATTLMSTTKCPVLSFTHAIFRGLQEDLRMSIAQLPTSTPSVLRNGLIEVGPETQ</sequence>
<evidence type="ECO:0000313" key="1">
    <source>
        <dbReference type="EMBL" id="KAJ7651809.1"/>
    </source>
</evidence>
<name>A0AAD7CLH4_MYCRO</name>
<protein>
    <submittedName>
        <fullName evidence="1">Uncharacterized protein</fullName>
    </submittedName>
</protein>
<dbReference type="AlphaFoldDB" id="A0AAD7CLH4"/>
<dbReference type="Proteomes" id="UP001221757">
    <property type="component" value="Unassembled WGS sequence"/>
</dbReference>
<organism evidence="1 2">
    <name type="scientific">Mycena rosella</name>
    <name type="common">Pink bonnet</name>
    <name type="synonym">Agaricus rosellus</name>
    <dbReference type="NCBI Taxonomy" id="1033263"/>
    <lineage>
        <taxon>Eukaryota</taxon>
        <taxon>Fungi</taxon>
        <taxon>Dikarya</taxon>
        <taxon>Basidiomycota</taxon>
        <taxon>Agaricomycotina</taxon>
        <taxon>Agaricomycetes</taxon>
        <taxon>Agaricomycetidae</taxon>
        <taxon>Agaricales</taxon>
        <taxon>Marasmiineae</taxon>
        <taxon>Mycenaceae</taxon>
        <taxon>Mycena</taxon>
    </lineage>
</organism>
<evidence type="ECO:0000313" key="2">
    <source>
        <dbReference type="Proteomes" id="UP001221757"/>
    </source>
</evidence>
<accession>A0AAD7CLH4</accession>
<dbReference type="EMBL" id="JARKIE010000358">
    <property type="protein sequence ID" value="KAJ7651809.1"/>
    <property type="molecule type" value="Genomic_DNA"/>
</dbReference>
<feature type="non-terminal residue" evidence="1">
    <location>
        <position position="1"/>
    </location>
</feature>
<keyword evidence="2" id="KW-1185">Reference proteome</keyword>
<reference evidence="1" key="1">
    <citation type="submission" date="2023-03" db="EMBL/GenBank/DDBJ databases">
        <title>Massive genome expansion in bonnet fungi (Mycena s.s.) driven by repeated elements and novel gene families across ecological guilds.</title>
        <authorList>
            <consortium name="Lawrence Berkeley National Laboratory"/>
            <person name="Harder C.B."/>
            <person name="Miyauchi S."/>
            <person name="Viragh M."/>
            <person name="Kuo A."/>
            <person name="Thoen E."/>
            <person name="Andreopoulos B."/>
            <person name="Lu D."/>
            <person name="Skrede I."/>
            <person name="Drula E."/>
            <person name="Henrissat B."/>
            <person name="Morin E."/>
            <person name="Kohler A."/>
            <person name="Barry K."/>
            <person name="LaButti K."/>
            <person name="Morin E."/>
            <person name="Salamov A."/>
            <person name="Lipzen A."/>
            <person name="Mereny Z."/>
            <person name="Hegedus B."/>
            <person name="Baldrian P."/>
            <person name="Stursova M."/>
            <person name="Weitz H."/>
            <person name="Taylor A."/>
            <person name="Grigoriev I.V."/>
            <person name="Nagy L.G."/>
            <person name="Martin F."/>
            <person name="Kauserud H."/>
        </authorList>
    </citation>
    <scope>NUCLEOTIDE SEQUENCE</scope>
    <source>
        <strain evidence="1">CBHHK067</strain>
    </source>
</reference>
<comment type="caution">
    <text evidence="1">The sequence shown here is derived from an EMBL/GenBank/DDBJ whole genome shotgun (WGS) entry which is preliminary data.</text>
</comment>
<proteinExistence type="predicted"/>